<evidence type="ECO:0000256" key="1">
    <source>
        <dbReference type="SAM" id="MobiDB-lite"/>
    </source>
</evidence>
<reference evidence="2" key="1">
    <citation type="submission" date="2020-03" db="EMBL/GenBank/DDBJ databases">
        <title>Draft Genome Sequence of Cylindrodendrum hubeiense.</title>
        <authorList>
            <person name="Buettner E."/>
            <person name="Kellner H."/>
        </authorList>
    </citation>
    <scope>NUCLEOTIDE SEQUENCE</scope>
    <source>
        <strain evidence="2">IHI 201604</strain>
    </source>
</reference>
<name>A0A9P5HHB8_9HYPO</name>
<sequence length="393" mass="45803">MPYASRYDNAAFEEREREAYIQLICEGGRPVYPLHRFEDVCEGIEHYRALLEPWHDPEYSRSRPCEVFWRQLDRFQAFRKWQNTNRGLEEVAPFQRKMRNCKKNPLYPKTRLGCRERELYLHRNLYWKEDIYKKHCGLEFSQHNLAVKRRLEKHGFSQPVQLEEKVHLQGKLSTWIEYLAFECWYLDIYTATSAKLKVHHDNAWNKLAASGFLFPFETPASVRAEAFEAERKKRLETAQEWYESAKLVPADQLTLQMAKDHIEQGKMRDLAIDSFVEGTSDYIEASTRAARHFQIVQWVKEQIPLVVGEITDWEGDGVPGFNVMKRVRDSDVNDYGEGSPKRQKWDTTRAMVPDSRSDPTQNAGSVCGGHPVQSTGVGISNDNLNDSCMEDAL</sequence>
<dbReference type="Proteomes" id="UP000722485">
    <property type="component" value="Unassembled WGS sequence"/>
</dbReference>
<comment type="caution">
    <text evidence="2">The sequence shown here is derived from an EMBL/GenBank/DDBJ whole genome shotgun (WGS) entry which is preliminary data.</text>
</comment>
<dbReference type="AlphaFoldDB" id="A0A9P5HHB8"/>
<gene>
    <name evidence="2" type="ORF">G7Z17_g2030</name>
</gene>
<keyword evidence="3" id="KW-1185">Reference proteome</keyword>
<organism evidence="2 3">
    <name type="scientific">Cylindrodendrum hubeiense</name>
    <dbReference type="NCBI Taxonomy" id="595255"/>
    <lineage>
        <taxon>Eukaryota</taxon>
        <taxon>Fungi</taxon>
        <taxon>Dikarya</taxon>
        <taxon>Ascomycota</taxon>
        <taxon>Pezizomycotina</taxon>
        <taxon>Sordariomycetes</taxon>
        <taxon>Hypocreomycetidae</taxon>
        <taxon>Hypocreales</taxon>
        <taxon>Nectriaceae</taxon>
        <taxon>Cylindrodendrum</taxon>
    </lineage>
</organism>
<dbReference type="OrthoDB" id="5419928at2759"/>
<feature type="region of interest" description="Disordered" evidence="1">
    <location>
        <begin position="332"/>
        <end position="393"/>
    </location>
</feature>
<feature type="compositionally biased region" description="Polar residues" evidence="1">
    <location>
        <begin position="372"/>
        <end position="386"/>
    </location>
</feature>
<protein>
    <submittedName>
        <fullName evidence="2">Uncharacterized protein</fullName>
    </submittedName>
</protein>
<accession>A0A9P5HHB8</accession>
<proteinExistence type="predicted"/>
<evidence type="ECO:0000313" key="2">
    <source>
        <dbReference type="EMBL" id="KAF7555602.1"/>
    </source>
</evidence>
<dbReference type="EMBL" id="JAANBB010000019">
    <property type="protein sequence ID" value="KAF7555602.1"/>
    <property type="molecule type" value="Genomic_DNA"/>
</dbReference>
<evidence type="ECO:0000313" key="3">
    <source>
        <dbReference type="Proteomes" id="UP000722485"/>
    </source>
</evidence>